<sequence length="346" mass="41415">MKKLLIISLISSSMLLVWCFNQGTTPETKNQNVEDIQSWVVSTWSIENNTWITEQIPTWTTSNSWVESNSWIVSTTLNKNLISMTNTQINDILVKIDENSKYNKKWLDEWYKFDQKAKIIIDWKNKAEFIESSGWINDKIKLTINWEEKIYTMNYGKQNKLTLSKEICKDPNNSDSNKCALTYFWSFDKFEWKYLIFRTSLYEIFYTAIFDINNMKVIDELSNAKIIWLTDTKVFYDSSILNLEMWSTKIYYKDIGLENEKVLVDNYNFYYFDKDNIYIFTSDLLKVVNLINFKEVNYKLAFNPQDYSQINWIYFNWKQLNVKIGNNLKIYDLVTLKEVFSKEITQ</sequence>
<evidence type="ECO:0000313" key="2">
    <source>
        <dbReference type="EMBL" id="EKE26462.1"/>
    </source>
</evidence>
<reference evidence="2" key="1">
    <citation type="journal article" date="2012" name="Science">
        <title>Fermentation, hydrogen, and sulfur metabolism in multiple uncultivated bacterial phyla.</title>
        <authorList>
            <person name="Wrighton K.C."/>
            <person name="Thomas B.C."/>
            <person name="Sharon I."/>
            <person name="Miller C.S."/>
            <person name="Castelle C.J."/>
            <person name="VerBerkmoes N.C."/>
            <person name="Wilkins M.J."/>
            <person name="Hettich R.L."/>
            <person name="Lipton M.S."/>
            <person name="Williams K.H."/>
            <person name="Long P.E."/>
            <person name="Banfield J.F."/>
        </authorList>
    </citation>
    <scope>NUCLEOTIDE SEQUENCE [LARGE SCALE GENOMIC DNA]</scope>
</reference>
<feature type="chain" id="PRO_5017320333" evidence="1">
    <location>
        <begin position="20"/>
        <end position="346"/>
    </location>
</feature>
<protein>
    <submittedName>
        <fullName evidence="2">Uncharacterized protein</fullName>
    </submittedName>
</protein>
<comment type="caution">
    <text evidence="2">The sequence shown here is derived from an EMBL/GenBank/DDBJ whole genome shotgun (WGS) entry which is preliminary data.</text>
</comment>
<keyword evidence="1" id="KW-0732">Signal</keyword>
<feature type="signal peptide" evidence="1">
    <location>
        <begin position="1"/>
        <end position="19"/>
    </location>
</feature>
<dbReference type="EMBL" id="AMFJ01000798">
    <property type="protein sequence ID" value="EKE26462.1"/>
    <property type="molecule type" value="Genomic_DNA"/>
</dbReference>
<name>K2FX61_9BACT</name>
<dbReference type="AlphaFoldDB" id="K2FX61"/>
<accession>K2FX61</accession>
<proteinExistence type="predicted"/>
<evidence type="ECO:0000256" key="1">
    <source>
        <dbReference type="SAM" id="SignalP"/>
    </source>
</evidence>
<gene>
    <name evidence="2" type="ORF">ACD_4C00282G0002</name>
</gene>
<organism evidence="2">
    <name type="scientific">uncultured bacterium</name>
    <name type="common">gcode 4</name>
    <dbReference type="NCBI Taxonomy" id="1234023"/>
    <lineage>
        <taxon>Bacteria</taxon>
        <taxon>environmental samples</taxon>
    </lineage>
</organism>